<keyword evidence="8 9" id="KW-0131">Cell cycle</keyword>
<feature type="active site" evidence="9">
    <location>
        <position position="187"/>
    </location>
</feature>
<evidence type="ECO:0000259" key="11">
    <source>
        <dbReference type="PROSITE" id="PS51900"/>
    </source>
</evidence>
<comment type="subunit">
    <text evidence="9">Forms a cyclic heterotetrameric complex composed of two molecules of XerC and two molecules of XerD.</text>
</comment>
<evidence type="ECO:0000256" key="5">
    <source>
        <dbReference type="ARBA" id="ARBA00022908"/>
    </source>
</evidence>
<name>A0ABW3Y0Z5_9FLAO</name>
<dbReference type="InterPro" id="IPR023009">
    <property type="entry name" value="Tyrosine_recombinase_XerC/XerD"/>
</dbReference>
<gene>
    <name evidence="9" type="primary">xerC</name>
    <name evidence="12" type="ORF">ACFQ39_07805</name>
</gene>
<feature type="domain" description="Core-binding (CB)" evidence="11">
    <location>
        <begin position="14"/>
        <end position="101"/>
    </location>
</feature>
<dbReference type="Proteomes" id="UP001597201">
    <property type="component" value="Unassembled WGS sequence"/>
</dbReference>
<proteinExistence type="inferred from homology"/>
<keyword evidence="7 9" id="KW-0233">DNA recombination</keyword>
<feature type="active site" evidence="9">
    <location>
        <position position="258"/>
    </location>
</feature>
<evidence type="ECO:0000256" key="8">
    <source>
        <dbReference type="ARBA" id="ARBA00023306"/>
    </source>
</evidence>
<evidence type="ECO:0000256" key="9">
    <source>
        <dbReference type="HAMAP-Rule" id="MF_01808"/>
    </source>
</evidence>
<sequence>MLETKINESIILPKIYPLTIKAFLDYLVFEKKYSPNTVLAYGTDLEAFSFYCKKTFHREDLENLDYTIIRHWIVDLVDNEVSNRSVNRKMSALRSYYTFLMKSKMISENPMKHHKPLKIAKRVSVPFNQREIEEVLQMMREAEDFISVRNALIVELLYSTGMRRAELINLKTSDIDLAGSLIKVLGKRNKERFIPLLNSLRPSIEKYNFLREANHPKGDYFFMTEKGEKIYPTLVYRLINDYFSQVSSKVKKSPHTLRHSFATHLLNEGADLNSVKELLGHSSLASTQVYTQNSLSELKKMYNQAHPRSVKNH</sequence>
<dbReference type="Pfam" id="PF00589">
    <property type="entry name" value="Phage_integrase"/>
    <property type="match status" value="1"/>
</dbReference>
<organism evidence="12 13">
    <name type="scientific">Namhaeicola litoreus</name>
    <dbReference type="NCBI Taxonomy" id="1052145"/>
    <lineage>
        <taxon>Bacteria</taxon>
        <taxon>Pseudomonadati</taxon>
        <taxon>Bacteroidota</taxon>
        <taxon>Flavobacteriia</taxon>
        <taxon>Flavobacteriales</taxon>
        <taxon>Flavobacteriaceae</taxon>
        <taxon>Namhaeicola</taxon>
    </lineage>
</organism>
<dbReference type="Gene3D" id="1.10.150.130">
    <property type="match status" value="1"/>
</dbReference>
<dbReference type="PANTHER" id="PTHR30349">
    <property type="entry name" value="PHAGE INTEGRASE-RELATED"/>
    <property type="match status" value="1"/>
</dbReference>
<reference evidence="13" key="1">
    <citation type="journal article" date="2019" name="Int. J. Syst. Evol. Microbiol.">
        <title>The Global Catalogue of Microorganisms (GCM) 10K type strain sequencing project: providing services to taxonomists for standard genome sequencing and annotation.</title>
        <authorList>
            <consortium name="The Broad Institute Genomics Platform"/>
            <consortium name="The Broad Institute Genome Sequencing Center for Infectious Disease"/>
            <person name="Wu L."/>
            <person name="Ma J."/>
        </authorList>
    </citation>
    <scope>NUCLEOTIDE SEQUENCE [LARGE SCALE GENOMIC DNA]</scope>
    <source>
        <strain evidence="13">CCUG 61485</strain>
    </source>
</reference>
<feature type="active site" description="O-(3'-phospho-DNA)-tyrosine intermediate" evidence="9">
    <location>
        <position position="290"/>
    </location>
</feature>
<comment type="subcellular location">
    <subcellularLocation>
        <location evidence="1 9">Cytoplasm</location>
    </subcellularLocation>
</comment>
<dbReference type="InterPro" id="IPR013762">
    <property type="entry name" value="Integrase-like_cat_sf"/>
</dbReference>
<keyword evidence="5 9" id="KW-0229">DNA integration</keyword>
<evidence type="ECO:0000256" key="7">
    <source>
        <dbReference type="ARBA" id="ARBA00023172"/>
    </source>
</evidence>
<dbReference type="InterPro" id="IPR002104">
    <property type="entry name" value="Integrase_catalytic"/>
</dbReference>
<evidence type="ECO:0000256" key="2">
    <source>
        <dbReference type="ARBA" id="ARBA00022490"/>
    </source>
</evidence>
<evidence type="ECO:0000313" key="13">
    <source>
        <dbReference type="Proteomes" id="UP001597201"/>
    </source>
</evidence>
<dbReference type="PROSITE" id="PS51898">
    <property type="entry name" value="TYR_RECOMBINASE"/>
    <property type="match status" value="1"/>
</dbReference>
<dbReference type="PANTHER" id="PTHR30349:SF77">
    <property type="entry name" value="TYROSINE RECOMBINASE XERC"/>
    <property type="match status" value="1"/>
</dbReference>
<dbReference type="InterPro" id="IPR004107">
    <property type="entry name" value="Integrase_SAM-like_N"/>
</dbReference>
<dbReference type="HAMAP" id="MF_01808">
    <property type="entry name" value="Recomb_XerC_XerD"/>
    <property type="match status" value="1"/>
</dbReference>
<dbReference type="EMBL" id="JBHTMY010000003">
    <property type="protein sequence ID" value="MFD1315518.1"/>
    <property type="molecule type" value="Genomic_DNA"/>
</dbReference>
<feature type="active site" evidence="9">
    <location>
        <position position="281"/>
    </location>
</feature>
<evidence type="ECO:0000256" key="3">
    <source>
        <dbReference type="ARBA" id="ARBA00022618"/>
    </source>
</evidence>
<comment type="function">
    <text evidence="9">Site-specific tyrosine recombinase, which acts by catalyzing the cutting and rejoining of the recombining DNA molecules. The XerC-XerD complex is essential to convert dimers of the bacterial chromosome into monomers to permit their segregation at cell division. It also contributes to the segregational stability of plasmids.</text>
</comment>
<dbReference type="Gene3D" id="1.10.443.10">
    <property type="entry name" value="Intergrase catalytic core"/>
    <property type="match status" value="1"/>
</dbReference>
<protein>
    <recommendedName>
        <fullName evidence="9">Tyrosine recombinase XerC</fullName>
    </recommendedName>
</protein>
<evidence type="ECO:0000256" key="1">
    <source>
        <dbReference type="ARBA" id="ARBA00004496"/>
    </source>
</evidence>
<evidence type="ECO:0000256" key="6">
    <source>
        <dbReference type="ARBA" id="ARBA00023125"/>
    </source>
</evidence>
<keyword evidence="13" id="KW-1185">Reference proteome</keyword>
<keyword evidence="6 9" id="KW-0238">DNA-binding</keyword>
<dbReference type="InterPro" id="IPR010998">
    <property type="entry name" value="Integrase_recombinase_N"/>
</dbReference>
<feature type="active site" evidence="9">
    <location>
        <position position="255"/>
    </location>
</feature>
<evidence type="ECO:0000256" key="4">
    <source>
        <dbReference type="ARBA" id="ARBA00022829"/>
    </source>
</evidence>
<dbReference type="SUPFAM" id="SSF56349">
    <property type="entry name" value="DNA breaking-rejoining enzymes"/>
    <property type="match status" value="1"/>
</dbReference>
<dbReference type="InterPro" id="IPR011010">
    <property type="entry name" value="DNA_brk_join_enz"/>
</dbReference>
<keyword evidence="2 9" id="KW-0963">Cytoplasm</keyword>
<feature type="active site" evidence="9">
    <location>
        <position position="163"/>
    </location>
</feature>
<dbReference type="InterPro" id="IPR050090">
    <property type="entry name" value="Tyrosine_recombinase_XerCD"/>
</dbReference>
<comment type="caution">
    <text evidence="12">The sequence shown here is derived from an EMBL/GenBank/DDBJ whole genome shotgun (WGS) entry which is preliminary data.</text>
</comment>
<dbReference type="RefSeq" id="WP_377177775.1">
    <property type="nucleotide sequence ID" value="NZ_JBHTMY010000003.1"/>
</dbReference>
<accession>A0ABW3Y0Z5</accession>
<feature type="domain" description="Tyr recombinase" evidence="10">
    <location>
        <begin position="122"/>
        <end position="303"/>
    </location>
</feature>
<keyword evidence="4 9" id="KW-0159">Chromosome partition</keyword>
<dbReference type="Pfam" id="PF02899">
    <property type="entry name" value="Phage_int_SAM_1"/>
    <property type="match status" value="1"/>
</dbReference>
<dbReference type="PROSITE" id="PS51900">
    <property type="entry name" value="CB"/>
    <property type="match status" value="1"/>
</dbReference>
<comment type="similarity">
    <text evidence="9">Belongs to the 'phage' integrase family. XerC subfamily.</text>
</comment>
<keyword evidence="3 9" id="KW-0132">Cell division</keyword>
<dbReference type="InterPro" id="IPR044068">
    <property type="entry name" value="CB"/>
</dbReference>
<evidence type="ECO:0000313" key="12">
    <source>
        <dbReference type="EMBL" id="MFD1315518.1"/>
    </source>
</evidence>
<evidence type="ECO:0000259" key="10">
    <source>
        <dbReference type="PROSITE" id="PS51898"/>
    </source>
</evidence>